<keyword evidence="2" id="KW-1185">Reference proteome</keyword>
<reference evidence="1 2" key="1">
    <citation type="submission" date="2019-05" db="EMBL/GenBank/DDBJ databases">
        <title>Another draft genome of Portunus trituberculatus and its Hox gene families provides insights of decapod evolution.</title>
        <authorList>
            <person name="Jeong J.-H."/>
            <person name="Song I."/>
            <person name="Kim S."/>
            <person name="Choi T."/>
            <person name="Kim D."/>
            <person name="Ryu S."/>
            <person name="Kim W."/>
        </authorList>
    </citation>
    <scope>NUCLEOTIDE SEQUENCE [LARGE SCALE GENOMIC DNA]</scope>
    <source>
        <tissue evidence="1">Muscle</tissue>
    </source>
</reference>
<protein>
    <submittedName>
        <fullName evidence="1">Uncharacterized protein</fullName>
    </submittedName>
</protein>
<dbReference type="EMBL" id="VSRR010067104">
    <property type="protein sequence ID" value="MPC85028.1"/>
    <property type="molecule type" value="Genomic_DNA"/>
</dbReference>
<proteinExistence type="predicted"/>
<gene>
    <name evidence="1" type="ORF">E2C01_079786</name>
</gene>
<name>A0A5B7IWJ4_PORTR</name>
<organism evidence="1 2">
    <name type="scientific">Portunus trituberculatus</name>
    <name type="common">Swimming crab</name>
    <name type="synonym">Neptunus trituberculatus</name>
    <dbReference type="NCBI Taxonomy" id="210409"/>
    <lineage>
        <taxon>Eukaryota</taxon>
        <taxon>Metazoa</taxon>
        <taxon>Ecdysozoa</taxon>
        <taxon>Arthropoda</taxon>
        <taxon>Crustacea</taxon>
        <taxon>Multicrustacea</taxon>
        <taxon>Malacostraca</taxon>
        <taxon>Eumalacostraca</taxon>
        <taxon>Eucarida</taxon>
        <taxon>Decapoda</taxon>
        <taxon>Pleocyemata</taxon>
        <taxon>Brachyura</taxon>
        <taxon>Eubrachyura</taxon>
        <taxon>Portunoidea</taxon>
        <taxon>Portunidae</taxon>
        <taxon>Portuninae</taxon>
        <taxon>Portunus</taxon>
    </lineage>
</organism>
<comment type="caution">
    <text evidence="1">The sequence shown here is derived from an EMBL/GenBank/DDBJ whole genome shotgun (WGS) entry which is preliminary data.</text>
</comment>
<sequence length="67" mass="7487">MADHQEAQASPIKIFQPRNDVLDDLSGSKLSDIIDCTCRNVIGDKLGRESWGELGEQAAREEVMSRR</sequence>
<evidence type="ECO:0000313" key="2">
    <source>
        <dbReference type="Proteomes" id="UP000324222"/>
    </source>
</evidence>
<dbReference type="AlphaFoldDB" id="A0A5B7IWJ4"/>
<accession>A0A5B7IWJ4</accession>
<evidence type="ECO:0000313" key="1">
    <source>
        <dbReference type="EMBL" id="MPC85028.1"/>
    </source>
</evidence>
<dbReference type="Proteomes" id="UP000324222">
    <property type="component" value="Unassembled WGS sequence"/>
</dbReference>